<dbReference type="AlphaFoldDB" id="A0A067QA77"/>
<dbReference type="STRING" id="933084.A0A067QA77"/>
<accession>A0A067QA77</accession>
<evidence type="ECO:0000256" key="1">
    <source>
        <dbReference type="ARBA" id="ARBA00007347"/>
    </source>
</evidence>
<comment type="subcellular location">
    <subcellularLocation>
        <location evidence="3">Mitochondrion inner membrane</location>
    </subcellularLocation>
</comment>
<sequence>MHPQSSDKRVVCREFFQALETCHGSPWLKFTGGCNTIKIQLNKCLHGESVKRASRNRVEAKVRREKSEKAWKDLHEDD</sequence>
<dbReference type="GO" id="GO:0005743">
    <property type="term" value="C:mitochondrial inner membrane"/>
    <property type="evidence" value="ECO:0007669"/>
    <property type="project" value="UniProtKB-SubCell"/>
</dbReference>
<dbReference type="OrthoDB" id="532630at2759"/>
<dbReference type="Pfam" id="PF08583">
    <property type="entry name" value="Cmc1"/>
    <property type="match status" value="1"/>
</dbReference>
<keyword evidence="3" id="KW-0472">Membrane</keyword>
<keyword evidence="2" id="KW-1015">Disulfide bond</keyword>
<dbReference type="Proteomes" id="UP000027265">
    <property type="component" value="Unassembled WGS sequence"/>
</dbReference>
<evidence type="ECO:0000256" key="3">
    <source>
        <dbReference type="RuleBase" id="RU364104"/>
    </source>
</evidence>
<reference evidence="5" key="1">
    <citation type="journal article" date="2014" name="Proc. Natl. Acad. Sci. U.S.A.">
        <title>Extensive sampling of basidiomycete genomes demonstrates inadequacy of the white-rot/brown-rot paradigm for wood decay fungi.</title>
        <authorList>
            <person name="Riley R."/>
            <person name="Salamov A.A."/>
            <person name="Brown D.W."/>
            <person name="Nagy L.G."/>
            <person name="Floudas D."/>
            <person name="Held B.W."/>
            <person name="Levasseur A."/>
            <person name="Lombard V."/>
            <person name="Morin E."/>
            <person name="Otillar R."/>
            <person name="Lindquist E.A."/>
            <person name="Sun H."/>
            <person name="LaButti K.M."/>
            <person name="Schmutz J."/>
            <person name="Jabbour D."/>
            <person name="Luo H."/>
            <person name="Baker S.E."/>
            <person name="Pisabarro A.G."/>
            <person name="Walton J.D."/>
            <person name="Blanchette R.A."/>
            <person name="Henrissat B."/>
            <person name="Martin F."/>
            <person name="Cullen D."/>
            <person name="Hibbett D.S."/>
            <person name="Grigoriev I.V."/>
        </authorList>
    </citation>
    <scope>NUCLEOTIDE SEQUENCE [LARGE SCALE GENOMIC DNA]</scope>
    <source>
        <strain evidence="5">MUCL 33604</strain>
    </source>
</reference>
<protein>
    <recommendedName>
        <fullName evidence="3">COX assembly mitochondrial protein</fullName>
    </recommendedName>
</protein>
<keyword evidence="3" id="KW-0496">Mitochondrion</keyword>
<evidence type="ECO:0000313" key="5">
    <source>
        <dbReference type="Proteomes" id="UP000027265"/>
    </source>
</evidence>
<gene>
    <name evidence="4" type="ORF">JAAARDRAFT_174815</name>
</gene>
<name>A0A067QA77_9AGAM</name>
<dbReference type="EMBL" id="KL197715">
    <property type="protein sequence ID" value="KDQ59476.1"/>
    <property type="molecule type" value="Genomic_DNA"/>
</dbReference>
<comment type="function">
    <text evidence="3">Required for mitochondrial cytochrome c oxidase (COX) assembly and respiration.</text>
</comment>
<comment type="similarity">
    <text evidence="1 3">Belongs to the CMC family.</text>
</comment>
<keyword evidence="3" id="KW-0999">Mitochondrion inner membrane</keyword>
<evidence type="ECO:0000313" key="4">
    <source>
        <dbReference type="EMBL" id="KDQ59476.1"/>
    </source>
</evidence>
<dbReference type="HOGENOM" id="CLU_169286_3_2_1"/>
<dbReference type="InParanoid" id="A0A067QA77"/>
<keyword evidence="5" id="KW-1185">Reference proteome</keyword>
<keyword evidence="3" id="KW-0143">Chaperone</keyword>
<proteinExistence type="inferred from homology"/>
<evidence type="ECO:0000256" key="2">
    <source>
        <dbReference type="ARBA" id="ARBA00023157"/>
    </source>
</evidence>
<dbReference type="FunCoup" id="A0A067QA77">
    <property type="interactions" value="156"/>
</dbReference>
<organism evidence="4 5">
    <name type="scientific">Jaapia argillacea MUCL 33604</name>
    <dbReference type="NCBI Taxonomy" id="933084"/>
    <lineage>
        <taxon>Eukaryota</taxon>
        <taxon>Fungi</taxon>
        <taxon>Dikarya</taxon>
        <taxon>Basidiomycota</taxon>
        <taxon>Agaricomycotina</taxon>
        <taxon>Agaricomycetes</taxon>
        <taxon>Agaricomycetidae</taxon>
        <taxon>Jaapiales</taxon>
        <taxon>Jaapiaceae</taxon>
        <taxon>Jaapia</taxon>
    </lineage>
</organism>
<dbReference type="InterPro" id="IPR013892">
    <property type="entry name" value="Cyt_c_biogenesis_Cmc1-like"/>
</dbReference>